<proteinExistence type="predicted"/>
<dbReference type="RefSeq" id="WP_259124597.1">
    <property type="nucleotide sequence ID" value="NZ_JANUAE010000019.1"/>
</dbReference>
<reference evidence="1" key="1">
    <citation type="submission" date="2022-08" db="EMBL/GenBank/DDBJ databases">
        <title>Genomic Encyclopedia of Type Strains, Phase V (KMG-V): Genome sequencing to study the core and pangenomes of soil and plant-associated prokaryotes.</title>
        <authorList>
            <person name="Whitman W."/>
        </authorList>
    </citation>
    <scope>NUCLEOTIDE SEQUENCE</scope>
    <source>
        <strain evidence="1">SP3049</strain>
    </source>
</reference>
<dbReference type="EMBL" id="JANUAE010000019">
    <property type="protein sequence ID" value="MCS3711886.1"/>
    <property type="molecule type" value="Genomic_DNA"/>
</dbReference>
<organism evidence="1 2">
    <name type="scientific">Salinibacter ruber</name>
    <dbReference type="NCBI Taxonomy" id="146919"/>
    <lineage>
        <taxon>Bacteria</taxon>
        <taxon>Pseudomonadati</taxon>
        <taxon>Rhodothermota</taxon>
        <taxon>Rhodothermia</taxon>
        <taxon>Rhodothermales</taxon>
        <taxon>Salinibacteraceae</taxon>
        <taxon>Salinibacter</taxon>
    </lineage>
</organism>
<evidence type="ECO:0000313" key="2">
    <source>
        <dbReference type="Proteomes" id="UP001155057"/>
    </source>
</evidence>
<name>A0A9X2Q5W6_9BACT</name>
<dbReference type="Proteomes" id="UP001155057">
    <property type="component" value="Unassembled WGS sequence"/>
</dbReference>
<evidence type="ECO:0000313" key="1">
    <source>
        <dbReference type="EMBL" id="MCS3711886.1"/>
    </source>
</evidence>
<protein>
    <recommendedName>
        <fullName evidence="3">Sulfotransferase domain-containing protein</fullName>
    </recommendedName>
</protein>
<dbReference type="AlphaFoldDB" id="A0A9X2Q5W6"/>
<accession>A0A9X2Q5W6</accession>
<comment type="caution">
    <text evidence="1">The sequence shown here is derived from an EMBL/GenBank/DDBJ whole genome shotgun (WGS) entry which is preliminary data.</text>
</comment>
<dbReference type="Gene3D" id="3.40.50.300">
    <property type="entry name" value="P-loop containing nucleotide triphosphate hydrolases"/>
    <property type="match status" value="1"/>
</dbReference>
<evidence type="ECO:0008006" key="3">
    <source>
        <dbReference type="Google" id="ProtNLM"/>
    </source>
</evidence>
<dbReference type="InterPro" id="IPR027417">
    <property type="entry name" value="P-loop_NTPase"/>
</dbReference>
<dbReference type="SUPFAM" id="SSF52540">
    <property type="entry name" value="P-loop containing nucleoside triphosphate hydrolases"/>
    <property type="match status" value="1"/>
</dbReference>
<sequence>MIEKIKWHLGRPLFAAWHRSVRSRVYDPAQTVLVSASPRSGSTWVAEVVARATDASLIWEPLSRKYEAAQRAGFDWNTVVRPGETAPRKRAYIDGILSGRALRKEMISFQHFRIRHLWDFRRFLVKCVRANCLLPWLSTWAPGSILYLVRHPCAVVASQLRHPDFGPLVTAENVAFPEAVGRKHPELQAIRNSIETKEEALALEWAVQNRIALQGRASYSAVVSYEHLVRAPEKTFREALSGLGVENPGDVDLAAVARRESSTVQEDRSAATDEQDLARWHRELEDSTINTILGLVQRCGIRGFTTDPVPSLEAIEVGAPVSSA</sequence>
<gene>
    <name evidence="1" type="ORF">GGP61_003521</name>
</gene>